<dbReference type="InterPro" id="IPR000160">
    <property type="entry name" value="GGDEF_dom"/>
</dbReference>
<feature type="transmembrane region" description="Helical" evidence="1">
    <location>
        <begin position="36"/>
        <end position="55"/>
    </location>
</feature>
<dbReference type="PROSITE" id="PS50887">
    <property type="entry name" value="GGDEF"/>
    <property type="match status" value="1"/>
</dbReference>
<evidence type="ECO:0000259" key="2">
    <source>
        <dbReference type="PROSITE" id="PS50883"/>
    </source>
</evidence>
<feature type="transmembrane region" description="Helical" evidence="1">
    <location>
        <begin position="226"/>
        <end position="244"/>
    </location>
</feature>
<comment type="caution">
    <text evidence="4">The sequence shown here is derived from an EMBL/GenBank/DDBJ whole genome shotgun (WGS) entry which is preliminary data.</text>
</comment>
<name>A0ABN2CKS6_9ACTN</name>
<dbReference type="Pfam" id="PF00990">
    <property type="entry name" value="GGDEF"/>
    <property type="match status" value="1"/>
</dbReference>
<dbReference type="SMART" id="SM00267">
    <property type="entry name" value="GGDEF"/>
    <property type="match status" value="1"/>
</dbReference>
<feature type="domain" description="GGDEF" evidence="3">
    <location>
        <begin position="352"/>
        <end position="486"/>
    </location>
</feature>
<reference evidence="4 5" key="1">
    <citation type="journal article" date="2019" name="Int. J. Syst. Evol. Microbiol.">
        <title>The Global Catalogue of Microorganisms (GCM) 10K type strain sequencing project: providing services to taxonomists for standard genome sequencing and annotation.</title>
        <authorList>
            <consortium name="The Broad Institute Genomics Platform"/>
            <consortium name="The Broad Institute Genome Sequencing Center for Infectious Disease"/>
            <person name="Wu L."/>
            <person name="Ma J."/>
        </authorList>
    </citation>
    <scope>NUCLEOTIDE SEQUENCE [LARGE SCALE GENOMIC DNA]</scope>
    <source>
        <strain evidence="4 5">JCM 15933</strain>
    </source>
</reference>
<feature type="transmembrane region" description="Helical" evidence="1">
    <location>
        <begin position="267"/>
        <end position="285"/>
    </location>
</feature>
<dbReference type="RefSeq" id="WP_344511436.1">
    <property type="nucleotide sequence ID" value="NZ_BAAAQD010000028.1"/>
</dbReference>
<sequence>MGADRRTRRWAAVLWVLGGLYALTVAGIVATAGALTVAGILVSGATGLVCAVCAARHDWLDRRTRRAWRLMAFGYGLALGVPVVATVTDTGPFPSPGDAAHLAFVLVLLFAVRAFPLLPETRGERHKHVLDAAIVVAGAATTMWYFVVGPYIAVKGASTGTVVAAAARPAADLALLSGLVMVLLRGADPTSRRPLGIVAAGMLVYTVGDGHLGHLRAHADQVGRTAWQLACWSTTLFLLAAAAVEQNRRATRRSVDRGAARPGRTRLLPYAGIGVGYALLVLAAVRQGQAHPWAGLVAGAAGITGLVMLRQALVQQESREMAVTDGLTGLANRSRVHEVLGRALARGGRTGGSTAVLLLDLNGFKQVNDALGHEAGDRLLVEFGEMMRRSVLGGDLVGRLGGDEFAAVLHDIGRVDHAVAVARRIAAATEQPIPFGDQTLRASASIGVAVGGPGECTADELLHRADLAMHQAKRRDDGTRWQCWDRSLTDEAELSLEHELRGAIAGGQLRLLYQPIVALPHREIAGVEALVRWEHPRHGLLVPERFVPLAERAGVIEDLGRWVLEQACAQAKAWQRRVPSLQLNVNISPRQLDNQGFTGEVLEILDRAGFFPGHLVLEVPESAVVGGAADGAGHTAEADPIAQLEALTTAGIRVALDDFGTGYSSLRYLTRLPVDALKLDSCFVAELDGTSKGSAVAQAVLRLGQMLHLDTVAEGVEGEAQARELTLLGCEKAQGIYFSGPVPAAELERQLPAAASPR</sequence>
<gene>
    <name evidence="4" type="ORF">GCM10009827_095360</name>
</gene>
<evidence type="ECO:0000313" key="4">
    <source>
        <dbReference type="EMBL" id="GAA1559289.1"/>
    </source>
</evidence>
<dbReference type="SUPFAM" id="SSF55073">
    <property type="entry name" value="Nucleotide cyclase"/>
    <property type="match status" value="1"/>
</dbReference>
<dbReference type="Pfam" id="PF00563">
    <property type="entry name" value="EAL"/>
    <property type="match status" value="1"/>
</dbReference>
<evidence type="ECO:0000259" key="3">
    <source>
        <dbReference type="PROSITE" id="PS50887"/>
    </source>
</evidence>
<dbReference type="InterPro" id="IPR035919">
    <property type="entry name" value="EAL_sf"/>
</dbReference>
<feature type="transmembrane region" description="Helical" evidence="1">
    <location>
        <begin position="196"/>
        <end position="214"/>
    </location>
</feature>
<keyword evidence="1" id="KW-0472">Membrane</keyword>
<feature type="domain" description="EAL" evidence="2">
    <location>
        <begin position="493"/>
        <end position="755"/>
    </location>
</feature>
<evidence type="ECO:0000313" key="5">
    <source>
        <dbReference type="Proteomes" id="UP001501470"/>
    </source>
</evidence>
<dbReference type="PANTHER" id="PTHR44757">
    <property type="entry name" value="DIGUANYLATE CYCLASE DGCP"/>
    <property type="match status" value="1"/>
</dbReference>
<feature type="transmembrane region" description="Helical" evidence="1">
    <location>
        <begin position="67"/>
        <end position="87"/>
    </location>
</feature>
<keyword evidence="1" id="KW-0812">Transmembrane</keyword>
<proteinExistence type="predicted"/>
<dbReference type="InterPro" id="IPR029787">
    <property type="entry name" value="Nucleotide_cyclase"/>
</dbReference>
<protein>
    <submittedName>
        <fullName evidence="4">Bifunctional diguanylate cyclase/phosphodiesterase</fullName>
    </submittedName>
</protein>
<dbReference type="NCBIfam" id="TIGR00254">
    <property type="entry name" value="GGDEF"/>
    <property type="match status" value="1"/>
</dbReference>
<feature type="transmembrane region" description="Helical" evidence="1">
    <location>
        <begin position="130"/>
        <end position="153"/>
    </location>
</feature>
<dbReference type="PANTHER" id="PTHR44757:SF2">
    <property type="entry name" value="BIOFILM ARCHITECTURE MAINTENANCE PROTEIN MBAA"/>
    <property type="match status" value="1"/>
</dbReference>
<dbReference type="CDD" id="cd01948">
    <property type="entry name" value="EAL"/>
    <property type="match status" value="1"/>
</dbReference>
<dbReference type="Gene3D" id="3.20.20.450">
    <property type="entry name" value="EAL domain"/>
    <property type="match status" value="1"/>
</dbReference>
<dbReference type="Proteomes" id="UP001501470">
    <property type="component" value="Unassembled WGS sequence"/>
</dbReference>
<dbReference type="SUPFAM" id="SSF141868">
    <property type="entry name" value="EAL domain-like"/>
    <property type="match status" value="1"/>
</dbReference>
<organism evidence="4 5">
    <name type="scientific">Dactylosporangium maewongense</name>
    <dbReference type="NCBI Taxonomy" id="634393"/>
    <lineage>
        <taxon>Bacteria</taxon>
        <taxon>Bacillati</taxon>
        <taxon>Actinomycetota</taxon>
        <taxon>Actinomycetes</taxon>
        <taxon>Micromonosporales</taxon>
        <taxon>Micromonosporaceae</taxon>
        <taxon>Dactylosporangium</taxon>
    </lineage>
</organism>
<dbReference type="Gene3D" id="3.30.70.270">
    <property type="match status" value="1"/>
</dbReference>
<dbReference type="SMART" id="SM00052">
    <property type="entry name" value="EAL"/>
    <property type="match status" value="1"/>
</dbReference>
<feature type="transmembrane region" description="Helical" evidence="1">
    <location>
        <begin position="12"/>
        <end position="30"/>
    </location>
</feature>
<keyword evidence="1" id="KW-1133">Transmembrane helix</keyword>
<feature type="transmembrane region" description="Helical" evidence="1">
    <location>
        <begin position="99"/>
        <end position="118"/>
    </location>
</feature>
<dbReference type="PROSITE" id="PS50883">
    <property type="entry name" value="EAL"/>
    <property type="match status" value="1"/>
</dbReference>
<dbReference type="EMBL" id="BAAAQD010000028">
    <property type="protein sequence ID" value="GAA1559289.1"/>
    <property type="molecule type" value="Genomic_DNA"/>
</dbReference>
<keyword evidence="5" id="KW-1185">Reference proteome</keyword>
<feature type="transmembrane region" description="Helical" evidence="1">
    <location>
        <begin position="165"/>
        <end position="184"/>
    </location>
</feature>
<accession>A0ABN2CKS6</accession>
<dbReference type="CDD" id="cd01949">
    <property type="entry name" value="GGDEF"/>
    <property type="match status" value="1"/>
</dbReference>
<dbReference type="InterPro" id="IPR001633">
    <property type="entry name" value="EAL_dom"/>
</dbReference>
<dbReference type="InterPro" id="IPR043128">
    <property type="entry name" value="Rev_trsase/Diguanyl_cyclase"/>
</dbReference>
<evidence type="ECO:0000256" key="1">
    <source>
        <dbReference type="SAM" id="Phobius"/>
    </source>
</evidence>
<dbReference type="InterPro" id="IPR052155">
    <property type="entry name" value="Biofilm_reg_signaling"/>
</dbReference>